<evidence type="ECO:0000256" key="8">
    <source>
        <dbReference type="ARBA" id="ARBA00023288"/>
    </source>
</evidence>
<evidence type="ECO:0000256" key="5">
    <source>
        <dbReference type="ARBA" id="ARBA00022530"/>
    </source>
</evidence>
<evidence type="ECO:0000256" key="10">
    <source>
        <dbReference type="SAM" id="Phobius"/>
    </source>
</evidence>
<evidence type="ECO:0000256" key="9">
    <source>
        <dbReference type="RuleBase" id="RU003500"/>
    </source>
</evidence>
<keyword evidence="3 9" id="KW-0217">Developmental protein</keyword>
<evidence type="ECO:0000313" key="11">
    <source>
        <dbReference type="EMBL" id="KAH9416555.1"/>
    </source>
</evidence>
<feature type="transmembrane region" description="Helical" evidence="10">
    <location>
        <begin position="753"/>
        <end position="771"/>
    </location>
</feature>
<keyword evidence="10" id="KW-1133">Transmembrane helix</keyword>
<keyword evidence="5" id="KW-0272">Extracellular matrix</keyword>
<dbReference type="InterPro" id="IPR043158">
    <property type="entry name" value="Wnt_C"/>
</dbReference>
<comment type="function">
    <text evidence="9">Ligand for members of the frizzled family of seven transmembrane receptors.</text>
</comment>
<dbReference type="PANTHER" id="PTHR12027:SF99">
    <property type="entry name" value="PROTEIN WNT"/>
    <property type="match status" value="1"/>
</dbReference>
<keyword evidence="4" id="KW-0964">Secreted</keyword>
<feature type="non-terminal residue" evidence="11">
    <location>
        <position position="911"/>
    </location>
</feature>
<reference evidence="11 12" key="1">
    <citation type="journal article" date="2018" name="J. Allergy Clin. Immunol.">
        <title>High-quality assembly of Dermatophagoides pteronyssinus genome and transcriptome reveals a wide range of novel allergens.</title>
        <authorList>
            <person name="Liu X.Y."/>
            <person name="Yang K.Y."/>
            <person name="Wang M.Q."/>
            <person name="Kwok J.S."/>
            <person name="Zeng X."/>
            <person name="Yang Z."/>
            <person name="Xiao X.J."/>
            <person name="Lau C.P."/>
            <person name="Li Y."/>
            <person name="Huang Z.M."/>
            <person name="Ba J.G."/>
            <person name="Yim A.K."/>
            <person name="Ouyang C.Y."/>
            <person name="Ngai S.M."/>
            <person name="Chan T.F."/>
            <person name="Leung E.L."/>
            <person name="Liu L."/>
            <person name="Liu Z.G."/>
            <person name="Tsui S.K."/>
        </authorList>
    </citation>
    <scope>NUCLEOTIDE SEQUENCE [LARGE SCALE GENOMIC DNA]</scope>
    <source>
        <strain evidence="11">Derp</strain>
    </source>
</reference>
<keyword evidence="8" id="KW-0449">Lipoprotein</keyword>
<gene>
    <name evidence="11" type="ORF">DERP_009918</name>
</gene>
<comment type="subcellular location">
    <subcellularLocation>
        <location evidence="1 9">Secreted</location>
        <location evidence="1 9">Extracellular space</location>
        <location evidence="1 9">Extracellular matrix</location>
    </subcellularLocation>
</comment>
<dbReference type="Pfam" id="PF00110">
    <property type="entry name" value="wnt"/>
    <property type="match status" value="1"/>
</dbReference>
<evidence type="ECO:0000256" key="1">
    <source>
        <dbReference type="ARBA" id="ARBA00004498"/>
    </source>
</evidence>
<proteinExistence type="inferred from homology"/>
<evidence type="ECO:0000256" key="4">
    <source>
        <dbReference type="ARBA" id="ARBA00022525"/>
    </source>
</evidence>
<dbReference type="InterPro" id="IPR018161">
    <property type="entry name" value="Wnt_CS"/>
</dbReference>
<dbReference type="Proteomes" id="UP000887458">
    <property type="component" value="Unassembled WGS sequence"/>
</dbReference>
<name>A0ABQ8J1W4_DERPT</name>
<keyword evidence="6 9" id="KW-0879">Wnt signaling pathway</keyword>
<comment type="caution">
    <text evidence="11">The sequence shown here is derived from an EMBL/GenBank/DDBJ whole genome shotgun (WGS) entry which is preliminary data.</text>
</comment>
<dbReference type="InterPro" id="IPR009143">
    <property type="entry name" value="Wnt6"/>
</dbReference>
<dbReference type="Gene3D" id="3.30.2460.20">
    <property type="match status" value="1"/>
</dbReference>
<accession>A0ABQ8J1W4</accession>
<feature type="transmembrane region" description="Helical" evidence="10">
    <location>
        <begin position="363"/>
        <end position="384"/>
    </location>
</feature>
<protein>
    <recommendedName>
        <fullName evidence="9">Protein Wnt</fullName>
    </recommendedName>
</protein>
<evidence type="ECO:0000313" key="12">
    <source>
        <dbReference type="Proteomes" id="UP000887458"/>
    </source>
</evidence>
<sequence length="911" mass="106336">MDPLLRLGTRKNYAKHYLQINATTFKQRCPQLDFLSPLQQELCSLHPNVLHTISRGARFGIEECQYQFKMNRWNCSAMDSADSVFGPIIDINSREKAFIHAISTAGVVYSVTRACTKGELSQCGCDDKVKSQDVQGKWDWGGCSDDIYYGAEFSRRFIDSIEDPNQSEGVMNLHNNEVGRRVIKSKMELVCKCHGISGSCTVKVCWRRLKPFREVGEELAQKFDGATHVKIVQSRKKRSRLKPAQKNVRRPSKRDLVYLEDSPDFCFHNGSSHGSFGTTDRICNATSLGLDGCRYLCCGRGYRTIENDVDLKCNCKFVWCCQVKCDLCRQRIIEHQSKMKMYPRNRIDMIRWFLIQQITIKQWLQFITFILLMIQCFWQCFRLYKIYKKEYKQTSISYELPEQIEFPALTICIPIIIPFNSRCFDDTNSIISGNNGTNDDKQNRIECLQTPLTMLFNQSMSTFGHQCKIKTNRSSPSMIYCANISPIIENYYQNYRCYTYLSEISLFRSNNDQLMIPILEHNDFYVQILIQSNQFGHYHHHFQSQNNENPSIMLYLHQIDEIPIDSLKEFLTISMGRIYNINFNLRKTIDKEFFDCHNYSGQYQPSNILLNRWSSSRSSKSSSLNIRQMISRQECYNRCCMNKWRRLCGHCFPTSVSLRRDLIHIKDKFCSNTLNEEYEQNHNKCHDNENEMIEKIAIDCNHQCPKDCQKTDVELEVKEIENEDQGETMITIRRSIRPDKLLIQIPSISSVQYIGYIGGLLAFHLAIWWLICKFFELIEFIWENIVIVNRGPNKDPNNSKDIFTKLPSEPLLKPLIPIGQLSTNFIVTAVGNQPRLSVLPFVEIGRLFDQNLKQAAETVANEQQKIIERIRLFEQQSIKLSQNYSQDKQRRLNKTVENFGKFDEIRSLIDR</sequence>
<comment type="similarity">
    <text evidence="2 9">Belongs to the Wnt family.</text>
</comment>
<dbReference type="PROSITE" id="PS00246">
    <property type="entry name" value="WNT1"/>
    <property type="match status" value="1"/>
</dbReference>
<dbReference type="InterPro" id="IPR005817">
    <property type="entry name" value="Wnt"/>
</dbReference>
<dbReference type="PRINTS" id="PR01349">
    <property type="entry name" value="WNTPROTEIN"/>
</dbReference>
<keyword evidence="10" id="KW-0472">Membrane</keyword>
<keyword evidence="10" id="KW-0812">Transmembrane</keyword>
<organism evidence="11 12">
    <name type="scientific">Dermatophagoides pteronyssinus</name>
    <name type="common">European house dust mite</name>
    <dbReference type="NCBI Taxonomy" id="6956"/>
    <lineage>
        <taxon>Eukaryota</taxon>
        <taxon>Metazoa</taxon>
        <taxon>Ecdysozoa</taxon>
        <taxon>Arthropoda</taxon>
        <taxon>Chelicerata</taxon>
        <taxon>Arachnida</taxon>
        <taxon>Acari</taxon>
        <taxon>Acariformes</taxon>
        <taxon>Sarcoptiformes</taxon>
        <taxon>Astigmata</taxon>
        <taxon>Psoroptidia</taxon>
        <taxon>Analgoidea</taxon>
        <taxon>Pyroglyphidae</taxon>
        <taxon>Dermatophagoidinae</taxon>
        <taxon>Dermatophagoides</taxon>
    </lineage>
</organism>
<evidence type="ECO:0000256" key="3">
    <source>
        <dbReference type="ARBA" id="ARBA00022473"/>
    </source>
</evidence>
<reference evidence="11 12" key="2">
    <citation type="journal article" date="2022" name="Mol. Biol. Evol.">
        <title>Comparative Genomics Reveals Insights into the Divergent Evolution of Astigmatic Mites and Household Pest Adaptations.</title>
        <authorList>
            <person name="Xiong Q."/>
            <person name="Wan A.T."/>
            <person name="Liu X."/>
            <person name="Fung C.S."/>
            <person name="Xiao X."/>
            <person name="Malainual N."/>
            <person name="Hou J."/>
            <person name="Wang L."/>
            <person name="Wang M."/>
            <person name="Yang K.Y."/>
            <person name="Cui Y."/>
            <person name="Leung E.L."/>
            <person name="Nong W."/>
            <person name="Shin S.K."/>
            <person name="Au S.W."/>
            <person name="Jeong K.Y."/>
            <person name="Chew F.T."/>
            <person name="Hui J.H."/>
            <person name="Leung T.F."/>
            <person name="Tungtrongchitr A."/>
            <person name="Zhong N."/>
            <person name="Liu Z."/>
            <person name="Tsui S.K."/>
        </authorList>
    </citation>
    <scope>NUCLEOTIDE SEQUENCE [LARGE SCALE GENOMIC DNA]</scope>
    <source>
        <strain evidence="11">Derp</strain>
    </source>
</reference>
<dbReference type="CDD" id="cd19338">
    <property type="entry name" value="Wnt_Wnt6"/>
    <property type="match status" value="1"/>
</dbReference>
<evidence type="ECO:0000256" key="2">
    <source>
        <dbReference type="ARBA" id="ARBA00005683"/>
    </source>
</evidence>
<dbReference type="PANTHER" id="PTHR12027">
    <property type="entry name" value="WNT RELATED"/>
    <property type="match status" value="1"/>
</dbReference>
<evidence type="ECO:0000256" key="6">
    <source>
        <dbReference type="ARBA" id="ARBA00022687"/>
    </source>
</evidence>
<keyword evidence="12" id="KW-1185">Reference proteome</keyword>
<dbReference type="SMART" id="SM00097">
    <property type="entry name" value="WNT1"/>
    <property type="match status" value="1"/>
</dbReference>
<evidence type="ECO:0000256" key="7">
    <source>
        <dbReference type="ARBA" id="ARBA00023157"/>
    </source>
</evidence>
<keyword evidence="7" id="KW-1015">Disulfide bond</keyword>
<dbReference type="EMBL" id="NJHN03000090">
    <property type="protein sequence ID" value="KAH9416555.1"/>
    <property type="molecule type" value="Genomic_DNA"/>
</dbReference>